<dbReference type="EMBL" id="JBFRCH010000006">
    <property type="protein sequence ID" value="MEX3933144.1"/>
    <property type="molecule type" value="Genomic_DNA"/>
</dbReference>
<proteinExistence type="predicted"/>
<accession>A0ACC6U0K2</accession>
<evidence type="ECO:0000313" key="1">
    <source>
        <dbReference type="EMBL" id="MEX3933144.1"/>
    </source>
</evidence>
<organism evidence="1 2">
    <name type="scientific">Paraburkholderia phymatum</name>
    <dbReference type="NCBI Taxonomy" id="148447"/>
    <lineage>
        <taxon>Bacteria</taxon>
        <taxon>Pseudomonadati</taxon>
        <taxon>Pseudomonadota</taxon>
        <taxon>Betaproteobacteria</taxon>
        <taxon>Burkholderiales</taxon>
        <taxon>Burkholderiaceae</taxon>
        <taxon>Paraburkholderia</taxon>
    </lineage>
</organism>
<reference evidence="1" key="1">
    <citation type="submission" date="2024-07" db="EMBL/GenBank/DDBJ databases">
        <title>A survey of Mimosa microsymbionts across Brazilian biomes reveals a high diversity of Paraburkholderia nodulating endemic species, but also that Cupriavidus is common as a symbiont of widespread species.</title>
        <authorList>
            <person name="Rouws L."/>
            <person name="Barauna A."/>
            <person name="Beukes C."/>
            <person name="Rouws J.R.C."/>
            <person name="De Faria S.M."/>
            <person name="Gross E."/>
            <person name="Bueno Dos Reis Junior F."/>
            <person name="Simon M.F."/>
            <person name="Maluk M."/>
            <person name="Odee D.W."/>
            <person name="Kenicer G."/>
            <person name="Young J.P.W."/>
            <person name="Reis V.M."/>
            <person name="Zilli J."/>
            <person name="James E.K."/>
        </authorList>
    </citation>
    <scope>NUCLEOTIDE SEQUENCE</scope>
    <source>
        <strain evidence="1">EG181B</strain>
    </source>
</reference>
<evidence type="ECO:0000313" key="2">
    <source>
        <dbReference type="Proteomes" id="UP001558850"/>
    </source>
</evidence>
<protein>
    <submittedName>
        <fullName evidence="1">Uncharacterized protein</fullName>
    </submittedName>
</protein>
<dbReference type="Proteomes" id="UP001558850">
    <property type="component" value="Unassembled WGS sequence"/>
</dbReference>
<comment type="caution">
    <text evidence="1">The sequence shown here is derived from an EMBL/GenBank/DDBJ whole genome shotgun (WGS) entry which is preliminary data.</text>
</comment>
<gene>
    <name evidence="1" type="ORF">AB4Y32_15310</name>
</gene>
<sequence length="174" mass="19872">MREATNFNMFGVNYRARHFAAYGAVGMFGRLDEIDPTELLALTEVKDGEEWHSLGTPQNIDRFVRDVCGEVRPHEALEALMSLVKQYNFGFKVPKYRVPHRFRSKVAPHDDPDGTHPVLAWLFVEGKATWRELQEDYSLEDAFKMHHQLLVSKVKAAEEAEQAQKDAKSKARGG</sequence>
<keyword evidence="2" id="KW-1185">Reference proteome</keyword>
<name>A0ACC6U0K2_9BURK</name>